<accession>A0AAQ3N0F0</accession>
<dbReference type="AlphaFoldDB" id="A0AAQ3N0F0"/>
<reference evidence="2 3" key="1">
    <citation type="journal article" date="2023" name="Life. Sci Alliance">
        <title>Evolutionary insights into 3D genome organization and epigenetic landscape of Vigna mungo.</title>
        <authorList>
            <person name="Junaid A."/>
            <person name="Singh B."/>
            <person name="Bhatia S."/>
        </authorList>
    </citation>
    <scope>NUCLEOTIDE SEQUENCE [LARGE SCALE GENOMIC DNA]</scope>
    <source>
        <strain evidence="2">Urdbean</strain>
    </source>
</reference>
<evidence type="ECO:0000256" key="1">
    <source>
        <dbReference type="SAM" id="MobiDB-lite"/>
    </source>
</evidence>
<protein>
    <submittedName>
        <fullName evidence="2">Uncharacterized protein</fullName>
    </submittedName>
</protein>
<keyword evidence="3" id="KW-1185">Reference proteome</keyword>
<evidence type="ECO:0000313" key="3">
    <source>
        <dbReference type="Proteomes" id="UP001374535"/>
    </source>
</evidence>
<feature type="region of interest" description="Disordered" evidence="1">
    <location>
        <begin position="28"/>
        <end position="51"/>
    </location>
</feature>
<evidence type="ECO:0000313" key="2">
    <source>
        <dbReference type="EMBL" id="WVZ00386.1"/>
    </source>
</evidence>
<sequence length="148" mass="16279">MHPAKNTACTNPTLNLSPQIRLHSETVEPWRPPTHSHAPGERPQAPPAPPLLQLAPGTHFQSGSRSAKIMTMVWKASSAQARLVRMKCLSCHRPNSPQYFCSMSSMQSFSAAGFLSSADRNGERRSSKSEDRVAAITNSTLFCFPCVW</sequence>
<gene>
    <name evidence="2" type="ORF">V8G54_026455</name>
</gene>
<organism evidence="2 3">
    <name type="scientific">Vigna mungo</name>
    <name type="common">Black gram</name>
    <name type="synonym">Phaseolus mungo</name>
    <dbReference type="NCBI Taxonomy" id="3915"/>
    <lineage>
        <taxon>Eukaryota</taxon>
        <taxon>Viridiplantae</taxon>
        <taxon>Streptophyta</taxon>
        <taxon>Embryophyta</taxon>
        <taxon>Tracheophyta</taxon>
        <taxon>Spermatophyta</taxon>
        <taxon>Magnoliopsida</taxon>
        <taxon>eudicotyledons</taxon>
        <taxon>Gunneridae</taxon>
        <taxon>Pentapetalae</taxon>
        <taxon>rosids</taxon>
        <taxon>fabids</taxon>
        <taxon>Fabales</taxon>
        <taxon>Fabaceae</taxon>
        <taxon>Papilionoideae</taxon>
        <taxon>50 kb inversion clade</taxon>
        <taxon>NPAAA clade</taxon>
        <taxon>indigoferoid/millettioid clade</taxon>
        <taxon>Phaseoleae</taxon>
        <taxon>Vigna</taxon>
    </lineage>
</organism>
<name>A0AAQ3N0F0_VIGMU</name>
<proteinExistence type="predicted"/>
<dbReference type="EMBL" id="CP144693">
    <property type="protein sequence ID" value="WVZ00386.1"/>
    <property type="molecule type" value="Genomic_DNA"/>
</dbReference>
<dbReference type="Proteomes" id="UP001374535">
    <property type="component" value="Chromosome 8"/>
</dbReference>